<reference evidence="15" key="2">
    <citation type="submission" date="2025-09" db="UniProtKB">
        <authorList>
            <consortium name="Ensembl"/>
        </authorList>
    </citation>
    <scope>IDENTIFICATION</scope>
</reference>
<keyword evidence="3 13" id="KW-0812">Transmembrane</keyword>
<dbReference type="GO" id="GO:0042802">
    <property type="term" value="F:identical protein binding"/>
    <property type="evidence" value="ECO:0007669"/>
    <property type="project" value="Ensembl"/>
</dbReference>
<dbReference type="GeneTree" id="ENSGT00940000160581"/>
<keyword evidence="6 13" id="KW-1133">Transmembrane helix</keyword>
<dbReference type="InterPro" id="IPR050541">
    <property type="entry name" value="LRR_TM_domain-containing"/>
</dbReference>
<feature type="signal peptide" evidence="14">
    <location>
        <begin position="1"/>
        <end position="35"/>
    </location>
</feature>
<protein>
    <submittedName>
        <fullName evidence="15">Leucine rich repeat transmembrane neuronal 2</fullName>
    </submittedName>
</protein>
<keyword evidence="7" id="KW-0770">Synapse</keyword>
<evidence type="ECO:0000256" key="8">
    <source>
        <dbReference type="ARBA" id="ARBA00023136"/>
    </source>
</evidence>
<keyword evidence="2" id="KW-0433">Leucine-rich repeat</keyword>
<accession>A0A3Q3NND4</accession>
<evidence type="ECO:0000256" key="7">
    <source>
        <dbReference type="ARBA" id="ARBA00023018"/>
    </source>
</evidence>
<dbReference type="SMART" id="SM00369">
    <property type="entry name" value="LRR_TYP"/>
    <property type="match status" value="10"/>
</dbReference>
<evidence type="ECO:0000256" key="2">
    <source>
        <dbReference type="ARBA" id="ARBA00022614"/>
    </source>
</evidence>
<dbReference type="FunCoup" id="A0A3Q3NND4">
    <property type="interactions" value="567"/>
</dbReference>
<dbReference type="SMART" id="SM00365">
    <property type="entry name" value="LRR_SD22"/>
    <property type="match status" value="5"/>
</dbReference>
<evidence type="ECO:0000313" key="15">
    <source>
        <dbReference type="Ensembl" id="ENSLBEP00000036850.1"/>
    </source>
</evidence>
<evidence type="ECO:0000256" key="12">
    <source>
        <dbReference type="SAM" id="MobiDB-lite"/>
    </source>
</evidence>
<dbReference type="PANTHER" id="PTHR24369:SF209">
    <property type="entry name" value="LEUCINE-RICH REPEAT TRANSMEMBRANE NEURONAL 2"/>
    <property type="match status" value="1"/>
</dbReference>
<dbReference type="AlphaFoldDB" id="A0A3Q3NND4"/>
<feature type="chain" id="PRO_5018627389" evidence="14">
    <location>
        <begin position="36"/>
        <end position="638"/>
    </location>
</feature>
<evidence type="ECO:0000256" key="9">
    <source>
        <dbReference type="ARBA" id="ARBA00023180"/>
    </source>
</evidence>
<evidence type="ECO:0000256" key="14">
    <source>
        <dbReference type="SAM" id="SignalP"/>
    </source>
</evidence>
<evidence type="ECO:0000256" key="5">
    <source>
        <dbReference type="ARBA" id="ARBA00022737"/>
    </source>
</evidence>
<evidence type="ECO:0000313" key="16">
    <source>
        <dbReference type="Proteomes" id="UP000261660"/>
    </source>
</evidence>
<keyword evidence="1" id="KW-1003">Cell membrane</keyword>
<reference evidence="15" key="1">
    <citation type="submission" date="2025-08" db="UniProtKB">
        <authorList>
            <consortium name="Ensembl"/>
        </authorList>
    </citation>
    <scope>IDENTIFICATION</scope>
</reference>
<evidence type="ECO:0000256" key="11">
    <source>
        <dbReference type="ARBA" id="ARBA00038250"/>
    </source>
</evidence>
<dbReference type="InterPro" id="IPR003591">
    <property type="entry name" value="Leu-rich_rpt_typical-subtyp"/>
</dbReference>
<evidence type="ECO:0000256" key="3">
    <source>
        <dbReference type="ARBA" id="ARBA00022692"/>
    </source>
</evidence>
<keyword evidence="4 14" id="KW-0732">Signal</keyword>
<dbReference type="FunFam" id="3.80.10.10:FF:000005">
    <property type="entry name" value="leucine-rich repeat transmembrane neuronal protein 4"/>
    <property type="match status" value="1"/>
</dbReference>
<dbReference type="Proteomes" id="UP000261660">
    <property type="component" value="Unplaced"/>
</dbReference>
<dbReference type="Gene3D" id="3.80.10.10">
    <property type="entry name" value="Ribonuclease Inhibitor"/>
    <property type="match status" value="1"/>
</dbReference>
<keyword evidence="8 13" id="KW-0472">Membrane</keyword>
<sequence>MGFHSRWPLVGPAPAALCLCVISMLLVCLLPPASCTTCPQKCRCEDLQFYCDTQGLQAPPDGVDKGALGLSLRHNSITELSPDQFYGFSQLTWLHLDHNQITTVQEDAFQGLYKLKDLNLSSNRITKLPNTTFIHLINLQILDLSFNQMTALEPELFHGLRKLQILHLRSNLLRTTPVRAFWDCRSLEYLGLSSNRLRSLARNGFAGLIKLKELHLEHNQLTKINLAHFPRLVALQFLYLQWNKISNLTCGMEWTWTTLEKLDLTGNEIRVLTSDVFQTLPNLKILLLDNNKLSSLDPQVMDMWQSLGTIGLSSNLWECTKRICSLATWLSTFKGRWEHSILCHSPEYAQGEEILDAVYGFQLCQNFSAPVVQTISTTTDATIAAEITSSLFGIMQPTPTQDYAEDFGSFTTVTTTTTTTQAPRTAQATTATWEEAAVTDDFSAMDNTVMTHRVIIGTMALLFSFFFIIFVVYISRKCCPPTLRRIRHCSAIQNRRQMRTQQRQPMADLATQVPYNEYEPSHEEGALVIINGYGQCKCQQLPYKECEVHRYRPPHLRAEDHPVDHHHQPAGVAGQLPPHRPRHDVRQGCATTESGGVHDVPGWARGHVLVHSLPIHPGLHHPPHHHQHFLHAHTIPCL</sequence>
<dbReference type="PROSITE" id="PS51450">
    <property type="entry name" value="LRR"/>
    <property type="match status" value="4"/>
</dbReference>
<comment type="subcellular location">
    <subcellularLocation>
        <location evidence="10">Postsynaptic cell membrane</location>
        <topology evidence="10">Single-pass type I membrane protein</topology>
    </subcellularLocation>
</comment>
<evidence type="ECO:0000256" key="4">
    <source>
        <dbReference type="ARBA" id="ARBA00022729"/>
    </source>
</evidence>
<keyword evidence="9" id="KW-0325">Glycoprotein</keyword>
<dbReference type="Pfam" id="PF13855">
    <property type="entry name" value="LRR_8"/>
    <property type="match status" value="3"/>
</dbReference>
<keyword evidence="16" id="KW-1185">Reference proteome</keyword>
<dbReference type="Ensembl" id="ENSLBET00000038384.1">
    <property type="protein sequence ID" value="ENSLBEP00000036850.1"/>
    <property type="gene ID" value="ENSLBEG00000027545.1"/>
</dbReference>
<dbReference type="InParanoid" id="A0A3Q3NND4"/>
<feature type="transmembrane region" description="Helical" evidence="13">
    <location>
        <begin position="454"/>
        <end position="475"/>
    </location>
</feature>
<proteinExistence type="inferred from homology"/>
<organism evidence="15 16">
    <name type="scientific">Labrus bergylta</name>
    <name type="common">ballan wrasse</name>
    <dbReference type="NCBI Taxonomy" id="56723"/>
    <lineage>
        <taxon>Eukaryota</taxon>
        <taxon>Metazoa</taxon>
        <taxon>Chordata</taxon>
        <taxon>Craniata</taxon>
        <taxon>Vertebrata</taxon>
        <taxon>Euteleostomi</taxon>
        <taxon>Actinopterygii</taxon>
        <taxon>Neopterygii</taxon>
        <taxon>Teleostei</taxon>
        <taxon>Neoteleostei</taxon>
        <taxon>Acanthomorphata</taxon>
        <taxon>Eupercaria</taxon>
        <taxon>Labriformes</taxon>
        <taxon>Labridae</taxon>
        <taxon>Labrus</taxon>
    </lineage>
</organism>
<comment type="similarity">
    <text evidence="11">Belongs to the LRRTM family.</text>
</comment>
<dbReference type="InterPro" id="IPR032675">
    <property type="entry name" value="LRR_dom_sf"/>
</dbReference>
<evidence type="ECO:0000256" key="1">
    <source>
        <dbReference type="ARBA" id="ARBA00022475"/>
    </source>
</evidence>
<dbReference type="SUPFAM" id="SSF52058">
    <property type="entry name" value="L domain-like"/>
    <property type="match status" value="1"/>
</dbReference>
<dbReference type="GO" id="GO:0045211">
    <property type="term" value="C:postsynaptic membrane"/>
    <property type="evidence" value="ECO:0007669"/>
    <property type="project" value="UniProtKB-SubCell"/>
</dbReference>
<keyword evidence="5" id="KW-0677">Repeat</keyword>
<dbReference type="STRING" id="56723.ENSLBEP00000036850"/>
<dbReference type="InterPro" id="IPR001611">
    <property type="entry name" value="Leu-rich_rpt"/>
</dbReference>
<evidence type="ECO:0000256" key="13">
    <source>
        <dbReference type="SAM" id="Phobius"/>
    </source>
</evidence>
<evidence type="ECO:0000256" key="6">
    <source>
        <dbReference type="ARBA" id="ARBA00022989"/>
    </source>
</evidence>
<evidence type="ECO:0000256" key="10">
    <source>
        <dbReference type="ARBA" id="ARBA00035006"/>
    </source>
</evidence>
<name>A0A3Q3NND4_9LABR</name>
<dbReference type="PANTHER" id="PTHR24369">
    <property type="entry name" value="ANTIGEN BSP, PUTATIVE-RELATED"/>
    <property type="match status" value="1"/>
</dbReference>
<feature type="region of interest" description="Disordered" evidence="12">
    <location>
        <begin position="563"/>
        <end position="584"/>
    </location>
</feature>